<organism evidence="2 3">
    <name type="scientific">Halococcus salifodinae DSM 8989</name>
    <dbReference type="NCBI Taxonomy" id="1227456"/>
    <lineage>
        <taxon>Archaea</taxon>
        <taxon>Methanobacteriati</taxon>
        <taxon>Methanobacteriota</taxon>
        <taxon>Stenosarchaea group</taxon>
        <taxon>Halobacteria</taxon>
        <taxon>Halobacteriales</taxon>
        <taxon>Halococcaceae</taxon>
        <taxon>Halococcus</taxon>
    </lineage>
</organism>
<gene>
    <name evidence="2" type="ORF">C450_06937</name>
</gene>
<protein>
    <recommendedName>
        <fullName evidence="1">DUF7979 domain-containing protein</fullName>
    </recommendedName>
</protein>
<accession>M0NAE8</accession>
<dbReference type="InterPro" id="IPR058285">
    <property type="entry name" value="DUF7979"/>
</dbReference>
<dbReference type="OrthoDB" id="296997at2157"/>
<reference evidence="2 3" key="1">
    <citation type="journal article" date="2014" name="PLoS Genet.">
        <title>Phylogenetically driven sequencing of extremely halophilic archaea reveals strategies for static and dynamic osmo-response.</title>
        <authorList>
            <person name="Becker E.A."/>
            <person name="Seitzer P.M."/>
            <person name="Tritt A."/>
            <person name="Larsen D."/>
            <person name="Krusor M."/>
            <person name="Yao A.I."/>
            <person name="Wu D."/>
            <person name="Madern D."/>
            <person name="Eisen J.A."/>
            <person name="Darling A.E."/>
            <person name="Facciotti M.T."/>
        </authorList>
    </citation>
    <scope>NUCLEOTIDE SEQUENCE [LARGE SCALE GENOMIC DNA]</scope>
    <source>
        <strain evidence="2 3">DSM 8989</strain>
    </source>
</reference>
<dbReference type="Proteomes" id="UP000011625">
    <property type="component" value="Unassembled WGS sequence"/>
</dbReference>
<dbReference type="Pfam" id="PF25934">
    <property type="entry name" value="DUF7979"/>
    <property type="match status" value="1"/>
</dbReference>
<evidence type="ECO:0000313" key="3">
    <source>
        <dbReference type="Proteomes" id="UP000011625"/>
    </source>
</evidence>
<dbReference type="RefSeq" id="WP_005041826.1">
    <property type="nucleotide sequence ID" value="NZ_AOME01000050.1"/>
</dbReference>
<sequence length="69" mass="7825">MKSTVHVEKTESVPDDAAIFHYDELNEGFKAQFPKLIEDTSAKESVCPESVLSNGDYVKFTDYYQVTCQ</sequence>
<keyword evidence="3" id="KW-1185">Reference proteome</keyword>
<dbReference type="EMBL" id="AOME01000050">
    <property type="protein sequence ID" value="EMA53625.1"/>
    <property type="molecule type" value="Genomic_DNA"/>
</dbReference>
<proteinExistence type="predicted"/>
<feature type="domain" description="DUF7979" evidence="1">
    <location>
        <begin position="4"/>
        <end position="67"/>
    </location>
</feature>
<name>M0NAE8_9EURY</name>
<evidence type="ECO:0000259" key="1">
    <source>
        <dbReference type="Pfam" id="PF25934"/>
    </source>
</evidence>
<evidence type="ECO:0000313" key="2">
    <source>
        <dbReference type="EMBL" id="EMA53625.1"/>
    </source>
</evidence>
<comment type="caution">
    <text evidence="2">The sequence shown here is derived from an EMBL/GenBank/DDBJ whole genome shotgun (WGS) entry which is preliminary data.</text>
</comment>
<dbReference type="AlphaFoldDB" id="M0NAE8"/>